<evidence type="ECO:0000259" key="1">
    <source>
        <dbReference type="SMART" id="SM00988"/>
    </source>
</evidence>
<evidence type="ECO:0000313" key="2">
    <source>
        <dbReference type="EMBL" id="CDX24896.1"/>
    </source>
</evidence>
<dbReference type="SMART" id="SM00988">
    <property type="entry name" value="UreE_N"/>
    <property type="match status" value="1"/>
</dbReference>
<reference evidence="3" key="1">
    <citation type="submission" date="2014-08" db="EMBL/GenBank/DDBJ databases">
        <authorList>
            <person name="Moulin L."/>
        </authorList>
    </citation>
    <scope>NUCLEOTIDE SEQUENCE [LARGE SCALE GENOMIC DNA]</scope>
</reference>
<accession>A0A090E5R6</accession>
<dbReference type="Proteomes" id="UP000045285">
    <property type="component" value="Unassembled WGS sequence"/>
</dbReference>
<name>A0A090E5R6_MESPL</name>
<evidence type="ECO:0000313" key="3">
    <source>
        <dbReference type="Proteomes" id="UP000045285"/>
    </source>
</evidence>
<dbReference type="Pfam" id="PF02814">
    <property type="entry name" value="UreE_N"/>
    <property type="match status" value="1"/>
</dbReference>
<dbReference type="Gene3D" id="2.60.260.20">
    <property type="entry name" value="Urease metallochaperone UreE, N-terminal domain"/>
    <property type="match status" value="1"/>
</dbReference>
<dbReference type="AlphaFoldDB" id="A0A090E5R6"/>
<gene>
    <name evidence="2" type="primary">ureE</name>
    <name evidence="2" type="ORF">MPL3356_490001</name>
</gene>
<dbReference type="InterPro" id="IPR036118">
    <property type="entry name" value="UreE_N_sf"/>
</dbReference>
<dbReference type="InterPro" id="IPR004029">
    <property type="entry name" value="UreE_N"/>
</dbReference>
<sequence length="149" mass="16927">MLRIQGIVGHVGDSDFQSLLHLLEHAGCIEVLFIPSTDVGRKRFRLKTDRGTDCAISLDRNEMLADGAVLYIDAERAIVARFGEEQVWRLLARDQAAALKLGWNAGNLHWRVRFEGHVLEIQLDRPLQEYRARILQLIESGEVREVANV</sequence>
<keyword evidence="3" id="KW-1185">Reference proteome</keyword>
<dbReference type="SUPFAM" id="SSF69287">
    <property type="entry name" value="Urease metallochaperone UreE, N-terminal domain"/>
    <property type="match status" value="1"/>
</dbReference>
<feature type="domain" description="UreE urease accessory N-terminal" evidence="1">
    <location>
        <begin position="16"/>
        <end position="78"/>
    </location>
</feature>
<proteinExistence type="predicted"/>
<dbReference type="SUPFAM" id="SSF69737">
    <property type="entry name" value="Urease metallochaperone UreE, C-terminal domain"/>
    <property type="match status" value="1"/>
</dbReference>
<dbReference type="NCBIfam" id="NF009752">
    <property type="entry name" value="PRK13261.1-2"/>
    <property type="match status" value="1"/>
</dbReference>
<protein>
    <submittedName>
        <fullName evidence="2">Urease accessory protein UreE 1</fullName>
    </submittedName>
</protein>
<organism evidence="2 3">
    <name type="scientific">Mesorhizobium plurifarium</name>
    <dbReference type="NCBI Taxonomy" id="69974"/>
    <lineage>
        <taxon>Bacteria</taxon>
        <taxon>Pseudomonadati</taxon>
        <taxon>Pseudomonadota</taxon>
        <taxon>Alphaproteobacteria</taxon>
        <taxon>Hyphomicrobiales</taxon>
        <taxon>Phyllobacteriaceae</taxon>
        <taxon>Mesorhizobium</taxon>
    </lineage>
</organism>
<dbReference type="EMBL" id="CCMZ01000044">
    <property type="protein sequence ID" value="CDX24896.1"/>
    <property type="molecule type" value="Genomic_DNA"/>
</dbReference>